<comment type="caution">
    <text evidence="11">The sequence shown here is derived from an EMBL/GenBank/DDBJ whole genome shotgun (WGS) entry which is preliminary data.</text>
</comment>
<name>A0AAJ1IF39_9SPIO</name>
<dbReference type="Pfam" id="PF02074">
    <property type="entry name" value="Peptidase_M32"/>
    <property type="match status" value="1"/>
</dbReference>
<evidence type="ECO:0000256" key="5">
    <source>
        <dbReference type="ARBA" id="ARBA00023049"/>
    </source>
</evidence>
<dbReference type="PANTHER" id="PTHR34217">
    <property type="entry name" value="METAL-DEPENDENT CARBOXYPEPTIDASE"/>
    <property type="match status" value="1"/>
</dbReference>
<evidence type="ECO:0000256" key="4">
    <source>
        <dbReference type="ARBA" id="ARBA00022801"/>
    </source>
</evidence>
<dbReference type="GO" id="GO:0006508">
    <property type="term" value="P:proteolysis"/>
    <property type="evidence" value="ECO:0007669"/>
    <property type="project" value="UniProtKB-UniRule"/>
</dbReference>
<evidence type="ECO:0000256" key="10">
    <source>
        <dbReference type="PIRSR" id="PIRSR006615-2"/>
    </source>
</evidence>
<dbReference type="GO" id="GO:0004181">
    <property type="term" value="F:metallocarboxypeptidase activity"/>
    <property type="evidence" value="ECO:0007669"/>
    <property type="project" value="UniProtKB-UniRule"/>
</dbReference>
<evidence type="ECO:0000256" key="6">
    <source>
        <dbReference type="ARBA" id="ARBA00052755"/>
    </source>
</evidence>
<keyword evidence="2 8" id="KW-0645">Protease</keyword>
<dbReference type="PRINTS" id="PR00998">
    <property type="entry name" value="CRBOXYPTASET"/>
</dbReference>
<dbReference type="PIRSF" id="PIRSF006615">
    <property type="entry name" value="Zn_crbxpep_Taq"/>
    <property type="match status" value="1"/>
</dbReference>
<accession>A0AAJ1IF39</accession>
<evidence type="ECO:0000256" key="7">
    <source>
        <dbReference type="ARBA" id="ARBA00061580"/>
    </source>
</evidence>
<gene>
    <name evidence="11" type="ORF">PQJ61_15230</name>
</gene>
<dbReference type="FunFam" id="1.10.1370.30:FF:000003">
    <property type="entry name" value="Thermostable carboxypeptidase 1"/>
    <property type="match status" value="1"/>
</dbReference>
<dbReference type="SUPFAM" id="SSF55486">
    <property type="entry name" value="Metalloproteases ('zincins'), catalytic domain"/>
    <property type="match status" value="1"/>
</dbReference>
<dbReference type="EMBL" id="JAQQAL010000040">
    <property type="protein sequence ID" value="MDC7228115.1"/>
    <property type="molecule type" value="Genomic_DNA"/>
</dbReference>
<feature type="active site" description="Proton donor/acceptor" evidence="10">
    <location>
        <position position="269"/>
    </location>
</feature>
<comment type="function">
    <text evidence="8">Broad specificity carboxypetidase that releases amino acids sequentially from the C-terminus, including neutral, aromatic, polar and basic residues.</text>
</comment>
<evidence type="ECO:0000256" key="2">
    <source>
        <dbReference type="ARBA" id="ARBA00022670"/>
    </source>
</evidence>
<keyword evidence="5 8" id="KW-0482">Metalloprotease</keyword>
<keyword evidence="1 8" id="KW-0121">Carboxypeptidase</keyword>
<reference evidence="11 12" key="1">
    <citation type="submission" date="2022-12" db="EMBL/GenBank/DDBJ databases">
        <title>Metagenome assembled genome from gulf of manar.</title>
        <authorList>
            <person name="Kohli P."/>
            <person name="Pk S."/>
            <person name="Venkata Ramana C."/>
            <person name="Sasikala C."/>
        </authorList>
    </citation>
    <scope>NUCLEOTIDE SEQUENCE [LARGE SCALE GENOMIC DNA]</scope>
    <source>
        <strain evidence="11">JB008</strain>
    </source>
</reference>
<proteinExistence type="inferred from homology"/>
<dbReference type="Gene3D" id="1.10.1370.30">
    <property type="match status" value="1"/>
</dbReference>
<dbReference type="CDD" id="cd06460">
    <property type="entry name" value="M32_Taq"/>
    <property type="match status" value="1"/>
</dbReference>
<feature type="binding site" evidence="9">
    <location>
        <position position="272"/>
    </location>
    <ligand>
        <name>Zn(2+)</name>
        <dbReference type="ChEBI" id="CHEBI:29105"/>
        <note>catalytic</note>
    </ligand>
</feature>
<comment type="similarity">
    <text evidence="7 8">Belongs to the peptidase M32 family.</text>
</comment>
<comment type="cofactor">
    <cofactor evidence="9">
        <name>Zn(2+)</name>
        <dbReference type="ChEBI" id="CHEBI:29105"/>
    </cofactor>
    <text evidence="9">Binds 1 zinc ion per subunit.</text>
</comment>
<evidence type="ECO:0000256" key="8">
    <source>
        <dbReference type="PIRNR" id="PIRNR006615"/>
    </source>
</evidence>
<dbReference type="AlphaFoldDB" id="A0AAJ1IF39"/>
<keyword evidence="4 8" id="KW-0378">Hydrolase</keyword>
<dbReference type="EC" id="3.4.17.19" evidence="8"/>
<evidence type="ECO:0000313" key="11">
    <source>
        <dbReference type="EMBL" id="MDC7228115.1"/>
    </source>
</evidence>
<keyword evidence="9" id="KW-0862">Zinc</keyword>
<dbReference type="InterPro" id="IPR001333">
    <property type="entry name" value="Peptidase_M32_Taq"/>
</dbReference>
<feature type="binding site" evidence="9">
    <location>
        <position position="298"/>
    </location>
    <ligand>
        <name>Zn(2+)</name>
        <dbReference type="ChEBI" id="CHEBI:29105"/>
        <note>catalytic</note>
    </ligand>
</feature>
<dbReference type="GO" id="GO:0008270">
    <property type="term" value="F:zinc ion binding"/>
    <property type="evidence" value="ECO:0007669"/>
    <property type="project" value="UniProtKB-ARBA"/>
</dbReference>
<comment type="catalytic activity">
    <reaction evidence="6 8">
        <text>Release of a C-terminal amino acid with broad specificity, except for -Pro.</text>
        <dbReference type="EC" id="3.4.17.19"/>
    </reaction>
</comment>
<dbReference type="Proteomes" id="UP001221217">
    <property type="component" value="Unassembled WGS sequence"/>
</dbReference>
<sequence length="507" mass="57504">MKESLGNLKKAARELYLLEHTQATVSWDQETQMPDAANEERSDQLALLEGIMHQKLTSPEIGRLLSALGADDEKPEGKGNFDIEDKAFVREMYRSYSRASRLPEKLVTEIARQTGLAHSSWVEARKNADFSLFEEDLEKIIELNREKAGKIGYKDHPYDALLDEYEPWMTASKVEEVFGPLGKNLADLTARIAKKKQVETSFVEKKYPVDKQNAFGTKVVEKLGYDFGRGRLDISAHPFTTTLGTNDVRITTRYDESLVLSGLFSNIHEGGHAMYEMGVGENIQGNILAAGVSLGIHESQSRFWENMIGRSRAFWEIFYPDFQKTFSKQTEGVSLDDFYKAVNRVEPSFIRVEADEVTYSLHVILRFEIEKAMLSGDLKVSSLPDEWNRRMKSLLGIVPADDSEGVLQDVHWSAGLIGYFPTYALGNLYAAQFMNSMENQLGDVGKIVRSGDFSSILGWLRENIHQYGRVYPAEKLCRRVTGESLNPDYFMHYLENKYGEVYGLRGN</sequence>
<evidence type="ECO:0000256" key="9">
    <source>
        <dbReference type="PIRSR" id="PIRSR006615-1"/>
    </source>
</evidence>
<organism evidence="11 12">
    <name type="scientific">Candidatus Thalassospirochaeta sargassi</name>
    <dbReference type="NCBI Taxonomy" id="3119039"/>
    <lineage>
        <taxon>Bacteria</taxon>
        <taxon>Pseudomonadati</taxon>
        <taxon>Spirochaetota</taxon>
        <taxon>Spirochaetia</taxon>
        <taxon>Spirochaetales</taxon>
        <taxon>Spirochaetaceae</taxon>
        <taxon>Candidatus Thalassospirochaeta</taxon>
    </lineage>
</organism>
<evidence type="ECO:0000256" key="1">
    <source>
        <dbReference type="ARBA" id="ARBA00022645"/>
    </source>
</evidence>
<dbReference type="PROSITE" id="PS52034">
    <property type="entry name" value="PEPTIDASE_M32"/>
    <property type="match status" value="1"/>
</dbReference>
<evidence type="ECO:0000256" key="3">
    <source>
        <dbReference type="ARBA" id="ARBA00022723"/>
    </source>
</evidence>
<evidence type="ECO:0000313" key="12">
    <source>
        <dbReference type="Proteomes" id="UP001221217"/>
    </source>
</evidence>
<dbReference type="PANTHER" id="PTHR34217:SF1">
    <property type="entry name" value="CARBOXYPEPTIDASE 1"/>
    <property type="match status" value="1"/>
</dbReference>
<feature type="binding site" evidence="9">
    <location>
        <position position="268"/>
    </location>
    <ligand>
        <name>Zn(2+)</name>
        <dbReference type="ChEBI" id="CHEBI:29105"/>
        <note>catalytic</note>
    </ligand>
</feature>
<protein>
    <recommendedName>
        <fullName evidence="8">Metal-dependent carboxypeptidase</fullName>
        <ecNumber evidence="8">3.4.17.19</ecNumber>
    </recommendedName>
</protein>
<keyword evidence="3 8" id="KW-0479">Metal-binding</keyword>